<proteinExistence type="predicted"/>
<dbReference type="RefSeq" id="WP_109732329.1">
    <property type="nucleotide sequence ID" value="NZ_QGDL01000010.1"/>
</dbReference>
<reference evidence="3 4" key="1">
    <citation type="submission" date="2018-05" db="EMBL/GenBank/DDBJ databases">
        <title>The Hungate 1000. A catalogue of reference genomes from the rumen microbiome.</title>
        <authorList>
            <person name="Kelly W."/>
        </authorList>
    </citation>
    <scope>NUCLEOTIDE SEQUENCE [LARGE SCALE GENOMIC DNA]</scope>
    <source>
        <strain evidence="3 4">NLAE-zl-C242</strain>
    </source>
</reference>
<dbReference type="InterPro" id="IPR005335">
    <property type="entry name" value="Terminase_ssu"/>
</dbReference>
<name>A0A2Y9BHD2_9FIRM</name>
<keyword evidence="2" id="KW-0231">Viral genome packaging</keyword>
<sequence length="167" mass="18400">MTKKQNRFVEEYLIDLNATQAAIRAGYSPDTAKEIGCENLTKPNIRACIDRAMAERSKRTGVNADRVVQELAKIAFVNATEVIDPATATVKEDALPEDTAAIQSVKVKTFGEDGLEREIKMADKLKALELLGKHMGMFKDKVELSGTLQTEKTKLDDLIEQMRGGDG</sequence>
<dbReference type="OrthoDB" id="7358785at2"/>
<accession>A0A2Y9BHD2</accession>
<dbReference type="InterPro" id="IPR038713">
    <property type="entry name" value="Terminase_Gp1_N_sf"/>
</dbReference>
<evidence type="ECO:0000313" key="3">
    <source>
        <dbReference type="EMBL" id="PWJ27975.1"/>
    </source>
</evidence>
<keyword evidence="4" id="KW-1185">Reference proteome</keyword>
<dbReference type="InterPro" id="IPR052404">
    <property type="entry name" value="SPP1-like_terminase"/>
</dbReference>
<evidence type="ECO:0000256" key="1">
    <source>
        <dbReference type="ARBA" id="ARBA00022612"/>
    </source>
</evidence>
<evidence type="ECO:0000313" key="4">
    <source>
        <dbReference type="Proteomes" id="UP000245845"/>
    </source>
</evidence>
<gene>
    <name evidence="3" type="ORF">A8806_110150</name>
</gene>
<dbReference type="Proteomes" id="UP000245845">
    <property type="component" value="Unassembled WGS sequence"/>
</dbReference>
<protein>
    <submittedName>
        <fullName evidence="3">Phage terminase small subunit</fullName>
    </submittedName>
</protein>
<dbReference type="PANTHER" id="PTHR41328">
    <property type="entry name" value="TERMINASE SMALL SUBUNIT-RELATED"/>
    <property type="match status" value="1"/>
</dbReference>
<dbReference type="PANTHER" id="PTHR41328:SF2">
    <property type="entry name" value="TERMINASE SMALL SUBUNIT"/>
    <property type="match status" value="1"/>
</dbReference>
<organism evidence="3 4">
    <name type="scientific">Faecalicatena orotica</name>
    <dbReference type="NCBI Taxonomy" id="1544"/>
    <lineage>
        <taxon>Bacteria</taxon>
        <taxon>Bacillati</taxon>
        <taxon>Bacillota</taxon>
        <taxon>Clostridia</taxon>
        <taxon>Lachnospirales</taxon>
        <taxon>Lachnospiraceae</taxon>
        <taxon>Faecalicatena</taxon>
    </lineage>
</organism>
<comment type="caution">
    <text evidence="3">The sequence shown here is derived from an EMBL/GenBank/DDBJ whole genome shotgun (WGS) entry which is preliminary data.</text>
</comment>
<dbReference type="EMBL" id="QGDL01000010">
    <property type="protein sequence ID" value="PWJ27975.1"/>
    <property type="molecule type" value="Genomic_DNA"/>
</dbReference>
<keyword evidence="1" id="KW-1188">Viral release from host cell</keyword>
<evidence type="ECO:0000256" key="2">
    <source>
        <dbReference type="ARBA" id="ARBA00023219"/>
    </source>
</evidence>
<dbReference type="GO" id="GO:0051276">
    <property type="term" value="P:chromosome organization"/>
    <property type="evidence" value="ECO:0007669"/>
    <property type="project" value="InterPro"/>
</dbReference>
<dbReference type="Gene3D" id="1.10.10.1400">
    <property type="entry name" value="Terminase, small subunit, N-terminal DNA-binding domain, HTH motif"/>
    <property type="match status" value="1"/>
</dbReference>
<dbReference type="Pfam" id="PF03592">
    <property type="entry name" value="Terminase_2"/>
    <property type="match status" value="1"/>
</dbReference>
<dbReference type="AlphaFoldDB" id="A0A2Y9BHD2"/>